<name>A0ABW3W2Y1_9ACTN</name>
<comment type="caution">
    <text evidence="1">The sequence shown here is derived from an EMBL/GenBank/DDBJ whole genome shotgun (WGS) entry which is preliminary data.</text>
</comment>
<dbReference type="Proteomes" id="UP001597229">
    <property type="component" value="Unassembled WGS sequence"/>
</dbReference>
<evidence type="ECO:0000313" key="1">
    <source>
        <dbReference type="EMBL" id="MFD1248925.1"/>
    </source>
</evidence>
<sequence>MGTSPGQLYDGVLMGSDNVPVNGFTIEWSSVFVGCSATGPAVAKSFTGSYDAGTGMATGNANQPFTVTSTGCPVTSTRLSSASLTADPVIDLQW</sequence>
<evidence type="ECO:0008006" key="3">
    <source>
        <dbReference type="Google" id="ProtNLM"/>
    </source>
</evidence>
<dbReference type="EMBL" id="JBHTLX010000020">
    <property type="protein sequence ID" value="MFD1248925.1"/>
    <property type="molecule type" value="Genomic_DNA"/>
</dbReference>
<gene>
    <name evidence="1" type="ORF">ACFQ3F_14085</name>
</gene>
<keyword evidence="2" id="KW-1185">Reference proteome</keyword>
<protein>
    <recommendedName>
        <fullName evidence="3">Ig-like domain-containing protein</fullName>
    </recommendedName>
</protein>
<organism evidence="1 2">
    <name type="scientific">Nocardioides ginsengisoli</name>
    <dbReference type="NCBI Taxonomy" id="363868"/>
    <lineage>
        <taxon>Bacteria</taxon>
        <taxon>Bacillati</taxon>
        <taxon>Actinomycetota</taxon>
        <taxon>Actinomycetes</taxon>
        <taxon>Propionibacteriales</taxon>
        <taxon>Nocardioidaceae</taxon>
        <taxon>Nocardioides</taxon>
    </lineage>
</organism>
<accession>A0ABW3W2Y1</accession>
<proteinExistence type="predicted"/>
<evidence type="ECO:0000313" key="2">
    <source>
        <dbReference type="Proteomes" id="UP001597229"/>
    </source>
</evidence>
<reference evidence="2" key="1">
    <citation type="journal article" date="2019" name="Int. J. Syst. Evol. Microbiol.">
        <title>The Global Catalogue of Microorganisms (GCM) 10K type strain sequencing project: providing services to taxonomists for standard genome sequencing and annotation.</title>
        <authorList>
            <consortium name="The Broad Institute Genomics Platform"/>
            <consortium name="The Broad Institute Genome Sequencing Center for Infectious Disease"/>
            <person name="Wu L."/>
            <person name="Ma J."/>
        </authorList>
    </citation>
    <scope>NUCLEOTIDE SEQUENCE [LARGE SCALE GENOMIC DNA]</scope>
    <source>
        <strain evidence="2">CCUG 52478</strain>
    </source>
</reference>